<reference evidence="12" key="4">
    <citation type="submission" date="2025-08" db="UniProtKB">
        <authorList>
            <consortium name="Ensembl"/>
        </authorList>
    </citation>
    <scope>IDENTIFICATION</scope>
</reference>
<evidence type="ECO:0000256" key="1">
    <source>
        <dbReference type="ARBA" id="ARBA00004479"/>
    </source>
</evidence>
<reference evidence="13" key="2">
    <citation type="journal article" date="2007" name="PLoS Biol.">
        <title>Survey sequencing and comparative analysis of the elephant shark (Callorhinchus milii) genome.</title>
        <authorList>
            <person name="Venkatesh B."/>
            <person name="Kirkness E.F."/>
            <person name="Loh Y.H."/>
            <person name="Halpern A.L."/>
            <person name="Lee A.P."/>
            <person name="Johnson J."/>
            <person name="Dandona N."/>
            <person name="Viswanathan L.D."/>
            <person name="Tay A."/>
            <person name="Venter J.C."/>
            <person name="Strausberg R.L."/>
            <person name="Brenner S."/>
        </authorList>
    </citation>
    <scope>NUCLEOTIDE SEQUENCE [LARGE SCALE GENOMIC DNA]</scope>
</reference>
<keyword evidence="4" id="KW-0732">Signal</keyword>
<evidence type="ECO:0000256" key="8">
    <source>
        <dbReference type="ARBA" id="ARBA00023170"/>
    </source>
</evidence>
<comment type="similarity">
    <text evidence="2">Belongs to the type I cytokine receptor family. Type 2 subfamily.</text>
</comment>
<dbReference type="AlphaFoldDB" id="A0A4W3GT30"/>
<dbReference type="SUPFAM" id="SSF49265">
    <property type="entry name" value="Fibronectin type III"/>
    <property type="match status" value="2"/>
</dbReference>
<comment type="subcellular location">
    <subcellularLocation>
        <location evidence="1">Membrane</location>
        <topology evidence="1">Single-pass type I membrane protein</topology>
    </subcellularLocation>
</comment>
<dbReference type="GO" id="GO:0005886">
    <property type="term" value="C:plasma membrane"/>
    <property type="evidence" value="ECO:0007669"/>
    <property type="project" value="UniProtKB-ARBA"/>
</dbReference>
<dbReference type="CDD" id="cd00063">
    <property type="entry name" value="FN3"/>
    <property type="match status" value="3"/>
</dbReference>
<dbReference type="InterPro" id="IPR036116">
    <property type="entry name" value="FN3_sf"/>
</dbReference>
<evidence type="ECO:0000256" key="4">
    <source>
        <dbReference type="ARBA" id="ARBA00022729"/>
    </source>
</evidence>
<evidence type="ECO:0000259" key="11">
    <source>
        <dbReference type="PROSITE" id="PS50853"/>
    </source>
</evidence>
<evidence type="ECO:0000256" key="5">
    <source>
        <dbReference type="ARBA" id="ARBA00022737"/>
    </source>
</evidence>
<keyword evidence="3" id="KW-0812">Transmembrane</keyword>
<reference evidence="12" key="5">
    <citation type="submission" date="2025-09" db="UniProtKB">
        <authorList>
            <consortium name="Ensembl"/>
        </authorList>
    </citation>
    <scope>IDENTIFICATION</scope>
</reference>
<evidence type="ECO:0000256" key="3">
    <source>
        <dbReference type="ARBA" id="ARBA00022692"/>
    </source>
</evidence>
<keyword evidence="8" id="KW-0675">Receptor</keyword>
<feature type="domain" description="Fibronectin type-III" evidence="11">
    <location>
        <begin position="1"/>
        <end position="81"/>
    </location>
</feature>
<dbReference type="Ensembl" id="ENSCMIT00000001222.1">
    <property type="protein sequence ID" value="ENSCMIP00000001164.1"/>
    <property type="gene ID" value="ENSCMIG00000000783.1"/>
</dbReference>
<dbReference type="OMA" id="IFSACIC"/>
<feature type="region of interest" description="Disordered" evidence="10">
    <location>
        <begin position="482"/>
        <end position="507"/>
    </location>
</feature>
<dbReference type="STRING" id="7868.ENSCMIP00000001164"/>
<reference evidence="13" key="3">
    <citation type="journal article" date="2014" name="Nature">
        <title>Elephant shark genome provides unique insights into gnathostome evolution.</title>
        <authorList>
            <consortium name="International Elephant Shark Genome Sequencing Consortium"/>
            <person name="Venkatesh B."/>
            <person name="Lee A.P."/>
            <person name="Ravi V."/>
            <person name="Maurya A.K."/>
            <person name="Lian M.M."/>
            <person name="Swann J.B."/>
            <person name="Ohta Y."/>
            <person name="Flajnik M.F."/>
            <person name="Sutoh Y."/>
            <person name="Kasahara M."/>
            <person name="Hoon S."/>
            <person name="Gangu V."/>
            <person name="Roy S.W."/>
            <person name="Irimia M."/>
            <person name="Korzh V."/>
            <person name="Kondrychyn I."/>
            <person name="Lim Z.W."/>
            <person name="Tay B.H."/>
            <person name="Tohari S."/>
            <person name="Kong K.W."/>
            <person name="Ho S."/>
            <person name="Lorente-Galdos B."/>
            <person name="Quilez J."/>
            <person name="Marques-Bonet T."/>
            <person name="Raney B.J."/>
            <person name="Ingham P.W."/>
            <person name="Tay A."/>
            <person name="Hillier L.W."/>
            <person name="Minx P."/>
            <person name="Boehm T."/>
            <person name="Wilson R.K."/>
            <person name="Brenner S."/>
            <person name="Warren W.C."/>
        </authorList>
    </citation>
    <scope>NUCLEOTIDE SEQUENCE [LARGE SCALE GENOMIC DNA]</scope>
</reference>
<keyword evidence="7" id="KW-0472">Membrane</keyword>
<keyword evidence="9" id="KW-0325">Glycoprotein</keyword>
<evidence type="ECO:0000256" key="6">
    <source>
        <dbReference type="ARBA" id="ARBA00022989"/>
    </source>
</evidence>
<evidence type="ECO:0000313" key="13">
    <source>
        <dbReference type="Proteomes" id="UP000314986"/>
    </source>
</evidence>
<dbReference type="GeneTree" id="ENSGT00940000159829"/>
<feature type="compositionally biased region" description="Polar residues" evidence="10">
    <location>
        <begin position="482"/>
        <end position="496"/>
    </location>
</feature>
<name>A0A4W3GT30_CALMI</name>
<protein>
    <recommendedName>
        <fullName evidence="11">Fibronectin type-III domain-containing protein</fullName>
    </recommendedName>
</protein>
<feature type="domain" description="Fibronectin type-III" evidence="11">
    <location>
        <begin position="276"/>
        <end position="369"/>
    </location>
</feature>
<dbReference type="InterPro" id="IPR003961">
    <property type="entry name" value="FN3_dom"/>
</dbReference>
<dbReference type="PANTHER" id="PTHR48423:SF2">
    <property type="entry name" value="INTERLEUKIN-12 RECEPTOR SUBUNIT BETA-2"/>
    <property type="match status" value="1"/>
</dbReference>
<feature type="domain" description="Fibronectin type-III" evidence="11">
    <location>
        <begin position="179"/>
        <end position="273"/>
    </location>
</feature>
<keyword evidence="5" id="KW-0677">Repeat</keyword>
<proteinExistence type="inferred from homology"/>
<keyword evidence="13" id="KW-1185">Reference proteome</keyword>
<keyword evidence="6" id="KW-1133">Transmembrane helix</keyword>
<dbReference type="SMART" id="SM00060">
    <property type="entry name" value="FN3"/>
    <property type="match status" value="3"/>
</dbReference>
<dbReference type="Gene3D" id="2.60.40.10">
    <property type="entry name" value="Immunoglobulins"/>
    <property type="match status" value="4"/>
</dbReference>
<evidence type="ECO:0000256" key="10">
    <source>
        <dbReference type="SAM" id="MobiDB-lite"/>
    </source>
</evidence>
<sequence>MASGAARLSWEPVPDSHTFQLQYQLRRSSKPWLKEEVQNGTHCKVWGLEPFSNYTFQLRCCFSQGLWSDWSRDYICRTPEAVPTKQLDIWYMVNRSEPHSPQVTVLWKPFSPAESRGKILGYNVTLRGNAEIVTGHTTNTWYPGDTARAAWTITVTGYNSQGSSPPSSLSIQPSPDLPAPRKVSATWMGGHRMRAEWLEPAGWQSSMSGGYVVEWVLAGSNSDVNWMKLNGSNHSAFIENVPARSCFQISVSAVYEARVSQPVSTLTYSALQEGTPLSGPSIYETVQGNVILWREIPPDRQLGCIVSYTVYVEENPNSKPVSHGPIEVSQRRYSIPDLKPGTYYVWMTASTRVGEGQKGARIQLYISQDRSVLSSDINLILKVVIGVTFTFAGLTAVICMCPLSRDKILSVFTKITSKLYIREIPDPANCSWAKQYTSSRGKMEFPPLQSQTVYEDPETVNIEETLSSPELPFLSNRAQTEMDWSSRASGRETQTLPHPPVPDTDTRQGDNIPLWSVKEHVPGYQSQLPRLYIRTELPEERDSASSSPTEHIVGYIPTNFTQVPDDISEPGSSDLDCFPFVSLHSLSPTPFSWGGKLTLDVVKIDCGTPVE</sequence>
<evidence type="ECO:0000256" key="7">
    <source>
        <dbReference type="ARBA" id="ARBA00023136"/>
    </source>
</evidence>
<dbReference type="InterPro" id="IPR013783">
    <property type="entry name" value="Ig-like_fold"/>
</dbReference>
<dbReference type="Proteomes" id="UP000314986">
    <property type="component" value="Unassembled WGS sequence"/>
</dbReference>
<evidence type="ECO:0000313" key="12">
    <source>
        <dbReference type="Ensembl" id="ENSCMIP00000001164.1"/>
    </source>
</evidence>
<dbReference type="PROSITE" id="PS50853">
    <property type="entry name" value="FN3"/>
    <property type="match status" value="3"/>
</dbReference>
<evidence type="ECO:0000256" key="2">
    <source>
        <dbReference type="ARBA" id="ARBA00008921"/>
    </source>
</evidence>
<reference evidence="13" key="1">
    <citation type="journal article" date="2006" name="Science">
        <title>Ancient noncoding elements conserved in the human genome.</title>
        <authorList>
            <person name="Venkatesh B."/>
            <person name="Kirkness E.F."/>
            <person name="Loh Y.H."/>
            <person name="Halpern A.L."/>
            <person name="Lee A.P."/>
            <person name="Johnson J."/>
            <person name="Dandona N."/>
            <person name="Viswanathan L.D."/>
            <person name="Tay A."/>
            <person name="Venter J.C."/>
            <person name="Strausberg R.L."/>
            <person name="Brenner S."/>
        </authorList>
    </citation>
    <scope>NUCLEOTIDE SEQUENCE [LARGE SCALE GENOMIC DNA]</scope>
</reference>
<dbReference type="InterPro" id="IPR052672">
    <property type="entry name" value="Type1_Cytokine_Rcpt_Type2"/>
</dbReference>
<dbReference type="InParanoid" id="A0A4W3GT30"/>
<organism evidence="12 13">
    <name type="scientific">Callorhinchus milii</name>
    <name type="common">Ghost shark</name>
    <dbReference type="NCBI Taxonomy" id="7868"/>
    <lineage>
        <taxon>Eukaryota</taxon>
        <taxon>Metazoa</taxon>
        <taxon>Chordata</taxon>
        <taxon>Craniata</taxon>
        <taxon>Vertebrata</taxon>
        <taxon>Chondrichthyes</taxon>
        <taxon>Holocephali</taxon>
        <taxon>Chimaeriformes</taxon>
        <taxon>Callorhinchidae</taxon>
        <taxon>Callorhinchus</taxon>
    </lineage>
</organism>
<dbReference type="PANTHER" id="PTHR48423">
    <property type="entry name" value="INTERLEUKIN-27 RECEPTOR SUBUNIT ALPHA"/>
    <property type="match status" value="1"/>
</dbReference>
<evidence type="ECO:0000256" key="9">
    <source>
        <dbReference type="ARBA" id="ARBA00023180"/>
    </source>
</evidence>
<accession>A0A4W3GT30</accession>